<sequence>MSEAQQRTNTINIFSGNFTGNNLRVGNRFEANNQHFNNDIDDSVIREFLGDESGSNRDLFETGSASQRRTALLNILHYDGSGAKREQLAVIKPSAASFAWIEDTEFPKWLCTAATPPFWIKGKPGAGKSTLMKHLTNSISIRDRLSRSTPGKAWTIVHFFFDYRAGLSTANKMSGMLKLFLRQLSLDVPRVAERLELRKGMLNDENIETYIDSLAYAVRVSEVSICAFIDGLDEYEGDLCELCSVIEEIRIRAGMKLCLASRPELALEDMLASLDCQTITMQHHNYQAIEACIRHKVVQIEARNLSARGLITEPLQAAIVAKAQGIILWASLVLDEMIKTMLSSDVCVADSATSLLDSLPADIEALYERILAKIPKAHQSEAALLVHLTIEHEVATGGRPCPLDVLFEACNFLLVVREDAKRLATELSVPTCGTRLKGLLGNLIEVTDVAYIRWTVRLTHKSLATYMERSQWIQRHVAKPTLPAYTDSLWTYLPVAVIGQANQESAIPQEKLEPKLIVDILSRQQKPSSVQPILDPCFVSPLWQPWKALLRYCFAKFFLLTRHDRKIGFPAVASSYALLHLYTCHQCYHSECWVYHRAQAKTLWERGRLHFMLDFIHERWLSVEQYVREHANDTDPNIMQLLYDLTIRSTFGMDETPVSPDWSALLETWASHGYRLEGRHICMCLYMYFVSSKRRFRDNGLLGLKRKIAAIKPAEQLSTEHDEYCGLYGSGTPLAHHWLDQIVVEDAVPLDVLIAFGIDVEASVGSEDSIYHAILRCTRDKSHDIDSCLWARRTFAAAARAGMRPDVAKSERSALDYALKLRTKAQWRSIWKKTKTSQHYYHRFLDLSIKALEEYERDGEWGPGMEAFDSITRTGAVESPHPTWYQLAEPVGTP</sequence>
<gene>
    <name evidence="3" type="ORF">LTR24_003015</name>
</gene>
<organism evidence="3 4">
    <name type="scientific">Lithohypha guttulata</name>
    <dbReference type="NCBI Taxonomy" id="1690604"/>
    <lineage>
        <taxon>Eukaryota</taxon>
        <taxon>Fungi</taxon>
        <taxon>Dikarya</taxon>
        <taxon>Ascomycota</taxon>
        <taxon>Pezizomycotina</taxon>
        <taxon>Eurotiomycetes</taxon>
        <taxon>Chaetothyriomycetidae</taxon>
        <taxon>Chaetothyriales</taxon>
        <taxon>Trichomeriaceae</taxon>
        <taxon>Lithohypha</taxon>
    </lineage>
</organism>
<evidence type="ECO:0000256" key="1">
    <source>
        <dbReference type="ARBA" id="ARBA00022737"/>
    </source>
</evidence>
<evidence type="ECO:0000313" key="4">
    <source>
        <dbReference type="Proteomes" id="UP001345013"/>
    </source>
</evidence>
<dbReference type="PANTHER" id="PTHR10039">
    <property type="entry name" value="AMELOGENIN"/>
    <property type="match status" value="1"/>
</dbReference>
<protein>
    <recommendedName>
        <fullName evidence="2">Nephrocystin 3-like N-terminal domain-containing protein</fullName>
    </recommendedName>
</protein>
<dbReference type="EMBL" id="JAVRRG010000027">
    <property type="protein sequence ID" value="KAK5095544.1"/>
    <property type="molecule type" value="Genomic_DNA"/>
</dbReference>
<dbReference type="Gene3D" id="3.40.50.300">
    <property type="entry name" value="P-loop containing nucleotide triphosphate hydrolases"/>
    <property type="match status" value="1"/>
</dbReference>
<dbReference type="PANTHER" id="PTHR10039:SF5">
    <property type="entry name" value="NACHT DOMAIN-CONTAINING PROTEIN"/>
    <property type="match status" value="1"/>
</dbReference>
<keyword evidence="4" id="KW-1185">Reference proteome</keyword>
<reference evidence="3 4" key="1">
    <citation type="submission" date="2023-08" db="EMBL/GenBank/DDBJ databases">
        <title>Black Yeasts Isolated from many extreme environments.</title>
        <authorList>
            <person name="Coleine C."/>
            <person name="Stajich J.E."/>
            <person name="Selbmann L."/>
        </authorList>
    </citation>
    <scope>NUCLEOTIDE SEQUENCE [LARGE SCALE GENOMIC DNA]</scope>
    <source>
        <strain evidence="3 4">CCFEE 5885</strain>
    </source>
</reference>
<feature type="domain" description="Nephrocystin 3-like N-terminal" evidence="2">
    <location>
        <begin position="101"/>
        <end position="262"/>
    </location>
</feature>
<accession>A0ABR0KG37</accession>
<name>A0ABR0KG37_9EURO</name>
<dbReference type="Proteomes" id="UP001345013">
    <property type="component" value="Unassembled WGS sequence"/>
</dbReference>
<dbReference type="InterPro" id="IPR056884">
    <property type="entry name" value="NPHP3-like_N"/>
</dbReference>
<dbReference type="Pfam" id="PF24883">
    <property type="entry name" value="NPHP3_N"/>
    <property type="match status" value="1"/>
</dbReference>
<evidence type="ECO:0000313" key="3">
    <source>
        <dbReference type="EMBL" id="KAK5095544.1"/>
    </source>
</evidence>
<dbReference type="SUPFAM" id="SSF52540">
    <property type="entry name" value="P-loop containing nucleoside triphosphate hydrolases"/>
    <property type="match status" value="1"/>
</dbReference>
<evidence type="ECO:0000259" key="2">
    <source>
        <dbReference type="Pfam" id="PF24883"/>
    </source>
</evidence>
<keyword evidence="1" id="KW-0677">Repeat</keyword>
<dbReference type="InterPro" id="IPR027417">
    <property type="entry name" value="P-loop_NTPase"/>
</dbReference>
<proteinExistence type="predicted"/>
<comment type="caution">
    <text evidence="3">The sequence shown here is derived from an EMBL/GenBank/DDBJ whole genome shotgun (WGS) entry which is preliminary data.</text>
</comment>